<dbReference type="PANTHER" id="PTHR24112:SF9">
    <property type="entry name" value="PROTEIN PHOSPHATASE 1 REGULATORY SUBUNIT 37"/>
    <property type="match status" value="1"/>
</dbReference>
<evidence type="ECO:0000256" key="2">
    <source>
        <dbReference type="ARBA" id="ARBA00022737"/>
    </source>
</evidence>
<dbReference type="InterPro" id="IPR051279">
    <property type="entry name" value="PP1-Reg/Actin-Interact_Protein"/>
</dbReference>
<dbReference type="InterPro" id="IPR001611">
    <property type="entry name" value="Leu-rich_rpt"/>
</dbReference>
<keyword evidence="1" id="KW-0433">Leucine-rich repeat</keyword>
<dbReference type="Pfam" id="PF13516">
    <property type="entry name" value="LRR_6"/>
    <property type="match status" value="1"/>
</dbReference>
<proteinExistence type="inferred from homology"/>
<evidence type="ECO:0000256" key="3">
    <source>
        <dbReference type="ARBA" id="ARBA00038315"/>
    </source>
</evidence>
<dbReference type="Gene3D" id="3.80.10.10">
    <property type="entry name" value="Ribonuclease Inhibitor"/>
    <property type="match status" value="1"/>
</dbReference>
<sequence length="392" mass="42908">MSTEPDKITGCPIECDNNINSERAESVNKVSVICDVVGEKKKTGRSVRFPDEDLIVTEYFEPENPWQDVPTTTKSQLAAEYLEACRRHCTPSIDTVLEQIRELPDESIGGGSRAPRLTLAECSLSGAAAVDALEAIMRKVQFRRLEIEHCIIDDEGAEALFDMTEYYESATILSIAGPRQFGIRGWQAASRMIKKSADLSELEISDAPLEASHAPVLARSIRAHTCTLRALSLQRVCLTGEPLLCLVIALKSNSSIRELRLCDNRLGVSDAAQLASLLRYNTRIQLLDLSNNIIQDAGTAHLADALAEQAAQSPPSAAASPLSPHRCQVGGHDARGLAFLVLWNNQLTRNCAPYLSKALVSILFTSDPPRLRTGAVCMYYTYKPSLRIALSI</sequence>
<dbReference type="PANTHER" id="PTHR24112">
    <property type="entry name" value="LEUCINE-RICH REPEAT, ISOFORM F-RELATED"/>
    <property type="match status" value="1"/>
</dbReference>
<evidence type="ECO:0000313" key="5">
    <source>
        <dbReference type="Proteomes" id="UP001153321"/>
    </source>
</evidence>
<keyword evidence="5" id="KW-1185">Reference proteome</keyword>
<dbReference type="InterPro" id="IPR032675">
    <property type="entry name" value="LRR_dom_sf"/>
</dbReference>
<dbReference type="AlphaFoldDB" id="A0A9P0N561"/>
<reference evidence="4" key="1">
    <citation type="submission" date="2022-02" db="EMBL/GenBank/DDBJ databases">
        <authorList>
            <person name="King R."/>
        </authorList>
    </citation>
    <scope>NUCLEOTIDE SEQUENCE</scope>
</reference>
<dbReference type="Proteomes" id="UP001153321">
    <property type="component" value="Chromosome 28"/>
</dbReference>
<dbReference type="SMART" id="SM00368">
    <property type="entry name" value="LRR_RI"/>
    <property type="match status" value="2"/>
</dbReference>
<evidence type="ECO:0000313" key="4">
    <source>
        <dbReference type="EMBL" id="CAH1642798.1"/>
    </source>
</evidence>
<accession>A0A9P0N561</accession>
<keyword evidence="2" id="KW-0677">Repeat</keyword>
<dbReference type="EMBL" id="LR824559">
    <property type="protein sequence ID" value="CAH1642798.1"/>
    <property type="molecule type" value="Genomic_DNA"/>
</dbReference>
<protein>
    <submittedName>
        <fullName evidence="4">Uncharacterized protein</fullName>
    </submittedName>
</protein>
<gene>
    <name evidence="4" type="ORF">SPLIT_LOCUS8154</name>
</gene>
<dbReference type="SUPFAM" id="SSF52047">
    <property type="entry name" value="RNI-like"/>
    <property type="match status" value="1"/>
</dbReference>
<name>A0A9P0N561_SPOLI</name>
<comment type="similarity">
    <text evidence="3">Belongs to the PPP1R37 family.</text>
</comment>
<organism evidence="4 5">
    <name type="scientific">Spodoptera littoralis</name>
    <name type="common">Egyptian cotton leafworm</name>
    <dbReference type="NCBI Taxonomy" id="7109"/>
    <lineage>
        <taxon>Eukaryota</taxon>
        <taxon>Metazoa</taxon>
        <taxon>Ecdysozoa</taxon>
        <taxon>Arthropoda</taxon>
        <taxon>Hexapoda</taxon>
        <taxon>Insecta</taxon>
        <taxon>Pterygota</taxon>
        <taxon>Neoptera</taxon>
        <taxon>Endopterygota</taxon>
        <taxon>Lepidoptera</taxon>
        <taxon>Glossata</taxon>
        <taxon>Ditrysia</taxon>
        <taxon>Noctuoidea</taxon>
        <taxon>Noctuidae</taxon>
        <taxon>Amphipyrinae</taxon>
        <taxon>Spodoptera</taxon>
    </lineage>
</organism>
<evidence type="ECO:0000256" key="1">
    <source>
        <dbReference type="ARBA" id="ARBA00022614"/>
    </source>
</evidence>